<reference evidence="3 4" key="2">
    <citation type="submission" date="2016-08" db="EMBL/GenBank/DDBJ databases">
        <title>Pervasive Adenine N6-methylation of Active Genes in Fungi.</title>
        <authorList>
            <consortium name="DOE Joint Genome Institute"/>
            <person name="Mondo S.J."/>
            <person name="Dannebaum R.O."/>
            <person name="Kuo R.C."/>
            <person name="Labutti K."/>
            <person name="Haridas S."/>
            <person name="Kuo A."/>
            <person name="Salamov A."/>
            <person name="Ahrendt S.R."/>
            <person name="Lipzen A."/>
            <person name="Sullivan W."/>
            <person name="Andreopoulos W.B."/>
            <person name="Clum A."/>
            <person name="Lindquist E."/>
            <person name="Daum C."/>
            <person name="Ramamoorthy G.K."/>
            <person name="Gryganskyi A."/>
            <person name="Culley D."/>
            <person name="Magnuson J.K."/>
            <person name="James T.Y."/>
            <person name="O'Malley M.A."/>
            <person name="Stajich J.E."/>
            <person name="Spatafora J.W."/>
            <person name="Visel A."/>
            <person name="Grigoriev I.V."/>
        </authorList>
    </citation>
    <scope>NUCLEOTIDE SEQUENCE [LARGE SCALE GENOMIC DNA]</scope>
    <source>
        <strain evidence="4">finn</strain>
    </source>
</reference>
<comment type="caution">
    <text evidence="3">The sequence shown here is derived from an EMBL/GenBank/DDBJ whole genome shotgun (WGS) entry which is preliminary data.</text>
</comment>
<dbReference type="AlphaFoldDB" id="A0A1Y1V7X5"/>
<sequence>MKFSIKVLFVSLIAGINAMPMESKEFSPKCKAATKIMDSDIKFRNCIESLMEENIANLCPNCKNLSFPDEIETACSSNPEDTVLLYKAHYELKKINDAIDQICSNPSKYIDTDTQVSTFDDNSAVNNDAIDNKLNNNNFGSNTNNATNNGATNNGATNNGATNNGAISNGISDNTASTNTTPGNNTATNANNSDVKSSSSKLSYSLVTVFALVAFNFLL</sequence>
<feature type="chain" id="PRO_5012101369" evidence="2">
    <location>
        <begin position="19"/>
        <end position="219"/>
    </location>
</feature>
<name>A0A1Y1V7X5_9FUNG</name>
<proteinExistence type="predicted"/>
<gene>
    <name evidence="3" type="ORF">BCR36DRAFT_584061</name>
</gene>
<dbReference type="EMBL" id="MCFH01000025">
    <property type="protein sequence ID" value="ORX48941.1"/>
    <property type="molecule type" value="Genomic_DNA"/>
</dbReference>
<evidence type="ECO:0000256" key="2">
    <source>
        <dbReference type="SAM" id="SignalP"/>
    </source>
</evidence>
<keyword evidence="2" id="KW-0732">Signal</keyword>
<evidence type="ECO:0000313" key="3">
    <source>
        <dbReference type="EMBL" id="ORX48941.1"/>
    </source>
</evidence>
<feature type="signal peptide" evidence="2">
    <location>
        <begin position="1"/>
        <end position="18"/>
    </location>
</feature>
<reference evidence="3 4" key="1">
    <citation type="submission" date="2016-08" db="EMBL/GenBank/DDBJ databases">
        <title>Genomes of anaerobic fungi encode conserved fungal cellulosomes for biomass hydrolysis.</title>
        <authorList>
            <consortium name="DOE Joint Genome Institute"/>
            <person name="Haitjema C.H."/>
            <person name="Gilmore S.P."/>
            <person name="Henske J.K."/>
            <person name="Solomon K.V."/>
            <person name="De Groot R."/>
            <person name="Kuo A."/>
            <person name="Mondo S.J."/>
            <person name="Salamov A.A."/>
            <person name="Labutti K."/>
            <person name="Zhao Z."/>
            <person name="Chiniquy J."/>
            <person name="Barry K."/>
            <person name="Brewer H.M."/>
            <person name="Purvine S.O."/>
            <person name="Wright A.T."/>
            <person name="Boxma B."/>
            <person name="Van Alen T."/>
            <person name="Hackstein J.H."/>
            <person name="Baker S.E."/>
            <person name="Grigoriev I.V."/>
            <person name="O'Malley M.A."/>
        </authorList>
    </citation>
    <scope>NUCLEOTIDE SEQUENCE [LARGE SCALE GENOMIC DNA]</scope>
    <source>
        <strain evidence="4">finn</strain>
    </source>
</reference>
<accession>A0A1Y1V7X5</accession>
<feature type="compositionally biased region" description="Low complexity" evidence="1">
    <location>
        <begin position="174"/>
        <end position="197"/>
    </location>
</feature>
<evidence type="ECO:0000313" key="4">
    <source>
        <dbReference type="Proteomes" id="UP000193719"/>
    </source>
</evidence>
<evidence type="ECO:0000256" key="1">
    <source>
        <dbReference type="SAM" id="MobiDB-lite"/>
    </source>
</evidence>
<dbReference type="Proteomes" id="UP000193719">
    <property type="component" value="Unassembled WGS sequence"/>
</dbReference>
<feature type="region of interest" description="Disordered" evidence="1">
    <location>
        <begin position="135"/>
        <end position="197"/>
    </location>
</feature>
<feature type="compositionally biased region" description="Low complexity" evidence="1">
    <location>
        <begin position="135"/>
        <end position="166"/>
    </location>
</feature>
<keyword evidence="4" id="KW-1185">Reference proteome</keyword>
<protein>
    <submittedName>
        <fullName evidence="3">Uncharacterized protein</fullName>
    </submittedName>
</protein>
<organism evidence="3 4">
    <name type="scientific">Piromyces finnis</name>
    <dbReference type="NCBI Taxonomy" id="1754191"/>
    <lineage>
        <taxon>Eukaryota</taxon>
        <taxon>Fungi</taxon>
        <taxon>Fungi incertae sedis</taxon>
        <taxon>Chytridiomycota</taxon>
        <taxon>Chytridiomycota incertae sedis</taxon>
        <taxon>Neocallimastigomycetes</taxon>
        <taxon>Neocallimastigales</taxon>
        <taxon>Neocallimastigaceae</taxon>
        <taxon>Piromyces</taxon>
    </lineage>
</organism>